<protein>
    <submittedName>
        <fullName evidence="1">Uncharacterized protein</fullName>
    </submittedName>
</protein>
<proteinExistence type="predicted"/>
<organism evidence="1 2">
    <name type="scientific">Hahella chejuensis (strain KCTC 2396)</name>
    <dbReference type="NCBI Taxonomy" id="349521"/>
    <lineage>
        <taxon>Bacteria</taxon>
        <taxon>Pseudomonadati</taxon>
        <taxon>Pseudomonadota</taxon>
        <taxon>Gammaproteobacteria</taxon>
        <taxon>Oceanospirillales</taxon>
        <taxon>Hahellaceae</taxon>
        <taxon>Hahella</taxon>
    </lineage>
</organism>
<accession>Q2S731</accession>
<dbReference type="AlphaFoldDB" id="Q2S731"/>
<gene>
    <name evidence="1" type="ordered locus">HCH_06926</name>
</gene>
<evidence type="ECO:0000313" key="2">
    <source>
        <dbReference type="Proteomes" id="UP000000238"/>
    </source>
</evidence>
<dbReference type="EMBL" id="CP000155">
    <property type="protein sequence ID" value="ABC33543.1"/>
    <property type="molecule type" value="Genomic_DNA"/>
</dbReference>
<keyword evidence="2" id="KW-1185">Reference proteome</keyword>
<dbReference type="HOGENOM" id="CLU_3403845_0_0_6"/>
<name>Q2S731_HAHCH</name>
<dbReference type="KEGG" id="hch:HCH_06926"/>
<evidence type="ECO:0000313" key="1">
    <source>
        <dbReference type="EMBL" id="ABC33543.1"/>
    </source>
</evidence>
<dbReference type="Proteomes" id="UP000000238">
    <property type="component" value="Chromosome"/>
</dbReference>
<reference evidence="1 2" key="1">
    <citation type="journal article" date="2005" name="Nucleic Acids Res.">
        <title>Genomic blueprint of Hahella chejuensis, a marine microbe producing an algicidal agent.</title>
        <authorList>
            <person name="Jeong H."/>
            <person name="Yim J.H."/>
            <person name="Lee C."/>
            <person name="Choi S.-H."/>
            <person name="Park Y.K."/>
            <person name="Yoon S.H."/>
            <person name="Hur C.-G."/>
            <person name="Kang H.-Y."/>
            <person name="Kim D."/>
            <person name="Lee H.H."/>
            <person name="Park K.H."/>
            <person name="Park S.-H."/>
            <person name="Park H.-S."/>
            <person name="Lee H.K."/>
            <person name="Oh T.K."/>
            <person name="Kim J.F."/>
        </authorList>
    </citation>
    <scope>NUCLEOTIDE SEQUENCE [LARGE SCALE GENOMIC DNA]</scope>
    <source>
        <strain evidence="1 2">KCTC 2396</strain>
    </source>
</reference>
<sequence length="30" mass="3610">MFVFHKIMRIFPHYPNEQVVIIEYSSAAIE</sequence>